<proteinExistence type="predicted"/>
<feature type="compositionally biased region" description="Basic and acidic residues" evidence="2">
    <location>
        <begin position="482"/>
        <end position="492"/>
    </location>
</feature>
<dbReference type="SMART" id="SM00186">
    <property type="entry name" value="FBG"/>
    <property type="match status" value="1"/>
</dbReference>
<dbReference type="EMBL" id="JAWDGP010000750">
    <property type="protein sequence ID" value="KAK3797590.1"/>
    <property type="molecule type" value="Genomic_DNA"/>
</dbReference>
<dbReference type="GO" id="GO:0005615">
    <property type="term" value="C:extracellular space"/>
    <property type="evidence" value="ECO:0007669"/>
    <property type="project" value="TreeGrafter"/>
</dbReference>
<dbReference type="Gene3D" id="3.90.215.10">
    <property type="entry name" value="Gamma Fibrinogen, chain A, domain 1"/>
    <property type="match status" value="1"/>
</dbReference>
<evidence type="ECO:0000256" key="1">
    <source>
        <dbReference type="ARBA" id="ARBA00023157"/>
    </source>
</evidence>
<dbReference type="Pfam" id="PF00147">
    <property type="entry name" value="Fibrinogen_C"/>
    <property type="match status" value="1"/>
</dbReference>
<keyword evidence="3" id="KW-0732">Signal</keyword>
<evidence type="ECO:0000256" key="3">
    <source>
        <dbReference type="SAM" id="SignalP"/>
    </source>
</evidence>
<dbReference type="InterPro" id="IPR036056">
    <property type="entry name" value="Fibrinogen-like_C"/>
</dbReference>
<dbReference type="PROSITE" id="PS51406">
    <property type="entry name" value="FIBRINOGEN_C_2"/>
    <property type="match status" value="1"/>
</dbReference>
<dbReference type="PANTHER" id="PTHR19143">
    <property type="entry name" value="FIBRINOGEN/TENASCIN/ANGIOPOEITIN"/>
    <property type="match status" value="1"/>
</dbReference>
<name>A0AAE1B1N4_9GAST</name>
<dbReference type="InterPro" id="IPR020837">
    <property type="entry name" value="Fibrinogen_CS"/>
</dbReference>
<sequence length="550" mass="62271">MKHFCFLVALSTITIRSEGLEFSLNRNKQDLPDGSSACAVLFCQVKAQPTKRSDSNEETLTFFKTISSLVVFRKVSTSRNDKAEQAMAEIAAVKTKNPKFQQVLNGIKGYGHLEAGYAMLRLQLRKVVDCESEFTCQAEGIDSQGRERVSTTNLLQQPKEGDKIKEDLPSLSTSMSVQLLSMVQQIAVKTALVERSQQGLENQINVLEHRLEDKIDTGFEKINDKLWEIESKKSLDSDSSHSKAIQRMQNNKTLFDILRSTKRLGHILEGKTDLFSQHLTNIMKIQTCEQNLMLQFFSENLTAQIKGFSNGYEALTTVMEDQMTEVTDNFNTFLQSLEKSLNNSMSVVPNYPPELFTALNSLISYATESPKTCKRNKDGGGWIVIQRRTKGNTDFFRDWEDYKEGFGTLETDFWLGNDNIYILTSSGSWELRVNLKFEGKSRFADYKSFSLGNEDSHYKLHVGSYSGTAGDSLSRHNGHPFTTKDKDNDDGDSRNCAKTFEGAWWYINCHDSNLNGRWMSTSAHHGLMWRALTDSDSATFSEMKIRQIGP</sequence>
<evidence type="ECO:0000313" key="5">
    <source>
        <dbReference type="EMBL" id="KAK3797590.1"/>
    </source>
</evidence>
<evidence type="ECO:0000313" key="6">
    <source>
        <dbReference type="Proteomes" id="UP001283361"/>
    </source>
</evidence>
<dbReference type="InterPro" id="IPR002181">
    <property type="entry name" value="Fibrinogen_a/b/g_C_dom"/>
</dbReference>
<keyword evidence="1" id="KW-1015">Disulfide bond</keyword>
<dbReference type="SUPFAM" id="SSF56496">
    <property type="entry name" value="Fibrinogen C-terminal domain-like"/>
    <property type="match status" value="1"/>
</dbReference>
<keyword evidence="6" id="KW-1185">Reference proteome</keyword>
<protein>
    <recommendedName>
        <fullName evidence="4">Fibrinogen C-terminal domain-containing protein</fullName>
    </recommendedName>
</protein>
<dbReference type="AlphaFoldDB" id="A0AAE1B1N4"/>
<feature type="region of interest" description="Disordered" evidence="2">
    <location>
        <begin position="471"/>
        <end position="492"/>
    </location>
</feature>
<evidence type="ECO:0000256" key="2">
    <source>
        <dbReference type="SAM" id="MobiDB-lite"/>
    </source>
</evidence>
<feature type="signal peptide" evidence="3">
    <location>
        <begin position="1"/>
        <end position="19"/>
    </location>
</feature>
<gene>
    <name evidence="5" type="ORF">RRG08_054618</name>
</gene>
<dbReference type="PROSITE" id="PS00514">
    <property type="entry name" value="FIBRINOGEN_C_1"/>
    <property type="match status" value="1"/>
</dbReference>
<reference evidence="5" key="1">
    <citation type="journal article" date="2023" name="G3 (Bethesda)">
        <title>A reference genome for the long-term kleptoplast-retaining sea slug Elysia crispata morphotype clarki.</title>
        <authorList>
            <person name="Eastman K.E."/>
            <person name="Pendleton A.L."/>
            <person name="Shaikh M.A."/>
            <person name="Suttiyut T."/>
            <person name="Ogas R."/>
            <person name="Tomko P."/>
            <person name="Gavelis G."/>
            <person name="Widhalm J.R."/>
            <person name="Wisecaver J.H."/>
        </authorList>
    </citation>
    <scope>NUCLEOTIDE SEQUENCE</scope>
    <source>
        <strain evidence="5">ECLA1</strain>
    </source>
</reference>
<evidence type="ECO:0000259" key="4">
    <source>
        <dbReference type="PROSITE" id="PS51406"/>
    </source>
</evidence>
<feature type="region of interest" description="Disordered" evidence="2">
    <location>
        <begin position="147"/>
        <end position="166"/>
    </location>
</feature>
<dbReference type="InterPro" id="IPR050373">
    <property type="entry name" value="Fibrinogen_C-term_domain"/>
</dbReference>
<dbReference type="Proteomes" id="UP001283361">
    <property type="component" value="Unassembled WGS sequence"/>
</dbReference>
<dbReference type="CDD" id="cd00087">
    <property type="entry name" value="FReD"/>
    <property type="match status" value="1"/>
</dbReference>
<feature type="domain" description="Fibrinogen C-terminal" evidence="4">
    <location>
        <begin position="373"/>
        <end position="549"/>
    </location>
</feature>
<comment type="caution">
    <text evidence="5">The sequence shown here is derived from an EMBL/GenBank/DDBJ whole genome shotgun (WGS) entry which is preliminary data.</text>
</comment>
<feature type="chain" id="PRO_5042114253" description="Fibrinogen C-terminal domain-containing protein" evidence="3">
    <location>
        <begin position="20"/>
        <end position="550"/>
    </location>
</feature>
<dbReference type="InterPro" id="IPR014716">
    <property type="entry name" value="Fibrinogen_a/b/g_C_1"/>
</dbReference>
<organism evidence="5 6">
    <name type="scientific">Elysia crispata</name>
    <name type="common">lettuce slug</name>
    <dbReference type="NCBI Taxonomy" id="231223"/>
    <lineage>
        <taxon>Eukaryota</taxon>
        <taxon>Metazoa</taxon>
        <taxon>Spiralia</taxon>
        <taxon>Lophotrochozoa</taxon>
        <taxon>Mollusca</taxon>
        <taxon>Gastropoda</taxon>
        <taxon>Heterobranchia</taxon>
        <taxon>Euthyneura</taxon>
        <taxon>Panpulmonata</taxon>
        <taxon>Sacoglossa</taxon>
        <taxon>Placobranchoidea</taxon>
        <taxon>Plakobranchidae</taxon>
        <taxon>Elysia</taxon>
    </lineage>
</organism>
<accession>A0AAE1B1N4</accession>